<organism evidence="4 5">
    <name type="scientific">Mikania micrantha</name>
    <name type="common">bitter vine</name>
    <dbReference type="NCBI Taxonomy" id="192012"/>
    <lineage>
        <taxon>Eukaryota</taxon>
        <taxon>Viridiplantae</taxon>
        <taxon>Streptophyta</taxon>
        <taxon>Embryophyta</taxon>
        <taxon>Tracheophyta</taxon>
        <taxon>Spermatophyta</taxon>
        <taxon>Magnoliopsida</taxon>
        <taxon>eudicotyledons</taxon>
        <taxon>Gunneridae</taxon>
        <taxon>Pentapetalae</taxon>
        <taxon>asterids</taxon>
        <taxon>campanulids</taxon>
        <taxon>Asterales</taxon>
        <taxon>Asteraceae</taxon>
        <taxon>Asteroideae</taxon>
        <taxon>Heliantheae alliance</taxon>
        <taxon>Eupatorieae</taxon>
        <taxon>Mikania</taxon>
    </lineage>
</organism>
<keyword evidence="5" id="KW-1185">Reference proteome</keyword>
<reference evidence="4 5" key="1">
    <citation type="submission" date="2019-05" db="EMBL/GenBank/DDBJ databases">
        <title>Mikania micrantha, genome provides insights into the molecular mechanism of rapid growth.</title>
        <authorList>
            <person name="Liu B."/>
        </authorList>
    </citation>
    <scope>NUCLEOTIDE SEQUENCE [LARGE SCALE GENOMIC DNA]</scope>
    <source>
        <strain evidence="4">NLD-2019</strain>
        <tissue evidence="4">Leaf</tissue>
    </source>
</reference>
<keyword evidence="2" id="KW-0472">Membrane</keyword>
<gene>
    <name evidence="4" type="ORF">E3N88_23010</name>
</gene>
<dbReference type="InterPro" id="IPR000719">
    <property type="entry name" value="Prot_kinase_dom"/>
</dbReference>
<evidence type="ECO:0000256" key="2">
    <source>
        <dbReference type="ARBA" id="ARBA00022475"/>
    </source>
</evidence>
<evidence type="ECO:0000256" key="1">
    <source>
        <dbReference type="ARBA" id="ARBA00004236"/>
    </source>
</evidence>
<dbReference type="SUPFAM" id="SSF56112">
    <property type="entry name" value="Protein kinase-like (PK-like)"/>
    <property type="match status" value="1"/>
</dbReference>
<comment type="subcellular location">
    <subcellularLocation>
        <location evidence="1">Cell membrane</location>
    </subcellularLocation>
</comment>
<comment type="caution">
    <text evidence="4">The sequence shown here is derived from an EMBL/GenBank/DDBJ whole genome shotgun (WGS) entry which is preliminary data.</text>
</comment>
<dbReference type="InterPro" id="IPR001245">
    <property type="entry name" value="Ser-Thr/Tyr_kinase_cat_dom"/>
</dbReference>
<evidence type="ECO:0000313" key="4">
    <source>
        <dbReference type="EMBL" id="KAD4585409.1"/>
    </source>
</evidence>
<dbReference type="EMBL" id="SZYD01000012">
    <property type="protein sequence ID" value="KAD4585409.1"/>
    <property type="molecule type" value="Genomic_DNA"/>
</dbReference>
<dbReference type="PROSITE" id="PS50011">
    <property type="entry name" value="PROTEIN_KINASE_DOM"/>
    <property type="match status" value="1"/>
</dbReference>
<name>A0A5N6ND56_9ASTR</name>
<dbReference type="OrthoDB" id="4062651at2759"/>
<evidence type="ECO:0000313" key="5">
    <source>
        <dbReference type="Proteomes" id="UP000326396"/>
    </source>
</evidence>
<protein>
    <recommendedName>
        <fullName evidence="3">Protein kinase domain-containing protein</fullName>
    </recommendedName>
</protein>
<sequence length="232" mass="26266">MGVGYGTEVVTSRWFEHRRHGVQTSAIDRTYAMVVVHLGVRVGRLCTLICDEGSGGDRELLDWRRTGRRRRGAFGWVLPLRRMYDRTDTILPEVLFSDLRKATGCFTRDLLLGNTYSGKVFLGWVVENTLAPSKPGVGMAVAVKRLDIEIAQGAAKWQAEMNFLGHMDHPNIIRLLGYCRDELEHLLVYEYMPNKSFDRFLFAGETHVSTRVMGTYGYMAPEYLATGVLLSI</sequence>
<evidence type="ECO:0000259" key="3">
    <source>
        <dbReference type="PROSITE" id="PS50011"/>
    </source>
</evidence>
<dbReference type="GO" id="GO:0005886">
    <property type="term" value="C:plasma membrane"/>
    <property type="evidence" value="ECO:0007669"/>
    <property type="project" value="UniProtKB-SubCell"/>
</dbReference>
<feature type="domain" description="Protein kinase" evidence="3">
    <location>
        <begin position="106"/>
        <end position="232"/>
    </location>
</feature>
<dbReference type="GO" id="GO:0005524">
    <property type="term" value="F:ATP binding"/>
    <property type="evidence" value="ECO:0007669"/>
    <property type="project" value="InterPro"/>
</dbReference>
<proteinExistence type="predicted"/>
<keyword evidence="2" id="KW-1003">Cell membrane</keyword>
<dbReference type="Gene3D" id="3.30.200.20">
    <property type="entry name" value="Phosphorylase Kinase, domain 1"/>
    <property type="match status" value="1"/>
</dbReference>
<dbReference type="InterPro" id="IPR050823">
    <property type="entry name" value="Plant_Ser_Thr_Prot_Kinase"/>
</dbReference>
<dbReference type="AlphaFoldDB" id="A0A5N6ND56"/>
<dbReference type="Proteomes" id="UP000326396">
    <property type="component" value="Linkage Group LG2"/>
</dbReference>
<dbReference type="Pfam" id="PF07714">
    <property type="entry name" value="PK_Tyr_Ser-Thr"/>
    <property type="match status" value="1"/>
</dbReference>
<dbReference type="PANTHER" id="PTHR45621">
    <property type="entry name" value="OS01G0588500 PROTEIN-RELATED"/>
    <property type="match status" value="1"/>
</dbReference>
<accession>A0A5N6ND56</accession>
<dbReference type="GO" id="GO:0004672">
    <property type="term" value="F:protein kinase activity"/>
    <property type="evidence" value="ECO:0007669"/>
    <property type="project" value="InterPro"/>
</dbReference>
<dbReference type="InterPro" id="IPR011009">
    <property type="entry name" value="Kinase-like_dom_sf"/>
</dbReference>